<sequence>MTKANRRKRRRQALPPDESIEQIDARMMAFALATREWWIKAAKTPFPDNNITVLAGPTRRVRPEPAASKRERAIDSRPREAEEVPPEESPGDADV</sequence>
<feature type="region of interest" description="Disordered" evidence="1">
    <location>
        <begin position="57"/>
        <end position="95"/>
    </location>
</feature>
<evidence type="ECO:0000256" key="1">
    <source>
        <dbReference type="SAM" id="MobiDB-lite"/>
    </source>
</evidence>
<gene>
    <name evidence="2" type="ORF">V4C56_17810</name>
</gene>
<dbReference type="Proteomes" id="UP001481677">
    <property type="component" value="Unassembled WGS sequence"/>
</dbReference>
<dbReference type="EMBL" id="JAZHGA010000011">
    <property type="protein sequence ID" value="MEM5341465.1"/>
    <property type="molecule type" value="Genomic_DNA"/>
</dbReference>
<reference evidence="2 3" key="1">
    <citation type="submission" date="2024-01" db="EMBL/GenBank/DDBJ databases">
        <title>The diversity of rhizobia nodulating Mimosa spp. in eleven states of Brazil covering several biomes is determined by host plant, location, and edaphic factors.</title>
        <authorList>
            <person name="Rouws L."/>
            <person name="Barauna A."/>
            <person name="Beukes C."/>
            <person name="De Faria S.M."/>
            <person name="Gross E."/>
            <person name="Dos Reis Junior F.B."/>
            <person name="Simon M."/>
            <person name="Maluk M."/>
            <person name="Odee D.W."/>
            <person name="Kenicer G."/>
            <person name="Young J.P.W."/>
            <person name="Reis V.M."/>
            <person name="Zilli J."/>
            <person name="James E.K."/>
        </authorList>
    </citation>
    <scope>NUCLEOTIDE SEQUENCE [LARGE SCALE GENOMIC DNA]</scope>
    <source>
        <strain evidence="2 3">JPY530</strain>
    </source>
</reference>
<protein>
    <submittedName>
        <fullName evidence="2">Uncharacterized protein</fullName>
    </submittedName>
</protein>
<comment type="caution">
    <text evidence="2">The sequence shown here is derived from an EMBL/GenBank/DDBJ whole genome shotgun (WGS) entry which is preliminary data.</text>
</comment>
<keyword evidence="3" id="KW-1185">Reference proteome</keyword>
<dbReference type="RefSeq" id="WP_342959033.1">
    <property type="nucleotide sequence ID" value="NZ_JAZHFZ010000010.1"/>
</dbReference>
<organism evidence="2 3">
    <name type="scientific">Paraburkholderia azotifigens</name>
    <dbReference type="NCBI Taxonomy" id="2057004"/>
    <lineage>
        <taxon>Bacteria</taxon>
        <taxon>Pseudomonadati</taxon>
        <taxon>Pseudomonadota</taxon>
        <taxon>Betaproteobacteria</taxon>
        <taxon>Burkholderiales</taxon>
        <taxon>Burkholderiaceae</taxon>
        <taxon>Paraburkholderia</taxon>
    </lineage>
</organism>
<name>A0ABU9R3L1_9BURK</name>
<evidence type="ECO:0000313" key="2">
    <source>
        <dbReference type="EMBL" id="MEM5341465.1"/>
    </source>
</evidence>
<accession>A0ABU9R3L1</accession>
<feature type="compositionally biased region" description="Acidic residues" evidence="1">
    <location>
        <begin position="83"/>
        <end position="95"/>
    </location>
</feature>
<evidence type="ECO:0000313" key="3">
    <source>
        <dbReference type="Proteomes" id="UP001481677"/>
    </source>
</evidence>
<proteinExistence type="predicted"/>
<feature type="compositionally biased region" description="Basic and acidic residues" evidence="1">
    <location>
        <begin position="61"/>
        <end position="82"/>
    </location>
</feature>